<dbReference type="RefSeq" id="WP_023178070.1">
    <property type="nucleotide sequence ID" value="NZ_WNJQ01000002.1"/>
</dbReference>
<keyword evidence="8 17" id="KW-0808">Transferase</keyword>
<evidence type="ECO:0000313" key="20">
    <source>
        <dbReference type="Proteomes" id="UP000638836"/>
    </source>
</evidence>
<evidence type="ECO:0000256" key="16">
    <source>
        <dbReference type="ARBA" id="ARBA00048586"/>
    </source>
</evidence>
<dbReference type="PROSITE" id="PS00379">
    <property type="entry name" value="CDP_ALCOHOL_P_TRANSF"/>
    <property type="match status" value="1"/>
</dbReference>
<evidence type="ECO:0000256" key="13">
    <source>
        <dbReference type="ARBA" id="ARBA00023209"/>
    </source>
</evidence>
<evidence type="ECO:0000256" key="4">
    <source>
        <dbReference type="ARBA" id="ARBA00010441"/>
    </source>
</evidence>
<evidence type="ECO:0000256" key="2">
    <source>
        <dbReference type="ARBA" id="ARBA00004141"/>
    </source>
</evidence>
<dbReference type="EC" id="2.7.8.5" evidence="5"/>
<evidence type="ECO:0000256" key="14">
    <source>
        <dbReference type="ARBA" id="ARBA00023264"/>
    </source>
</evidence>
<keyword evidence="14" id="KW-1208">Phospholipid metabolism</keyword>
<dbReference type="InterPro" id="IPR048254">
    <property type="entry name" value="CDP_ALCOHOL_P_TRANSF_CS"/>
</dbReference>
<protein>
    <recommendedName>
        <fullName evidence="6">CDP-diacylglycerol--glycerol-3-phosphate 3-phosphatidyltransferase</fullName>
        <ecNumber evidence="5">2.7.8.5</ecNumber>
    </recommendedName>
    <alternativeName>
        <fullName evidence="15">Phosphatidylglycerophosphate synthase</fullName>
    </alternativeName>
</protein>
<keyword evidence="12 18" id="KW-0472">Membrane</keyword>
<comment type="function">
    <text evidence="1">This protein catalyzes the committed step to the synthesis of the acidic phospholipids.</text>
</comment>
<feature type="transmembrane region" description="Helical" evidence="18">
    <location>
        <begin position="129"/>
        <end position="149"/>
    </location>
</feature>
<evidence type="ECO:0000256" key="3">
    <source>
        <dbReference type="ARBA" id="ARBA00005042"/>
    </source>
</evidence>
<keyword evidence="11" id="KW-0443">Lipid metabolism</keyword>
<comment type="subcellular location">
    <subcellularLocation>
        <location evidence="2">Membrane</location>
        <topology evidence="2">Multi-pass membrane protein</topology>
    </subcellularLocation>
</comment>
<comment type="caution">
    <text evidence="19">The sequence shown here is derived from an EMBL/GenBank/DDBJ whole genome shotgun (WGS) entry which is preliminary data.</text>
</comment>
<evidence type="ECO:0000256" key="17">
    <source>
        <dbReference type="RuleBase" id="RU003750"/>
    </source>
</evidence>
<dbReference type="InterPro" id="IPR050324">
    <property type="entry name" value="CDP-alcohol_PTase-I"/>
</dbReference>
<evidence type="ECO:0000256" key="11">
    <source>
        <dbReference type="ARBA" id="ARBA00023098"/>
    </source>
</evidence>
<comment type="catalytic activity">
    <reaction evidence="16">
        <text>a CDP-1,2-diacyl-sn-glycerol + sn-glycerol 3-phosphate = a 1,2-diacyl-sn-glycero-3-phospho-(1'-sn-glycero-3'-phosphate) + CMP + H(+)</text>
        <dbReference type="Rhea" id="RHEA:12593"/>
        <dbReference type="ChEBI" id="CHEBI:15378"/>
        <dbReference type="ChEBI" id="CHEBI:57597"/>
        <dbReference type="ChEBI" id="CHEBI:58332"/>
        <dbReference type="ChEBI" id="CHEBI:60110"/>
        <dbReference type="ChEBI" id="CHEBI:60377"/>
        <dbReference type="EC" id="2.7.8.5"/>
    </reaction>
</comment>
<dbReference type="InterPro" id="IPR000462">
    <property type="entry name" value="CDP-OH_P_trans"/>
</dbReference>
<organism evidence="19 20">
    <name type="scientific">Carnobacterium inhibens</name>
    <dbReference type="NCBI Taxonomy" id="147709"/>
    <lineage>
        <taxon>Bacteria</taxon>
        <taxon>Bacillati</taxon>
        <taxon>Bacillota</taxon>
        <taxon>Bacilli</taxon>
        <taxon>Lactobacillales</taxon>
        <taxon>Carnobacteriaceae</taxon>
        <taxon>Carnobacterium</taxon>
    </lineage>
</organism>
<evidence type="ECO:0000256" key="18">
    <source>
        <dbReference type="SAM" id="Phobius"/>
    </source>
</evidence>
<dbReference type="InterPro" id="IPR004570">
    <property type="entry name" value="Phosphatidylglycerol_P_synth"/>
</dbReference>
<reference evidence="19 20" key="1">
    <citation type="journal article" date="2020" name="Microorganisms">
        <title>New Insight into Antimicrobial Compounds from Food and Marine-Sourced Carnobacterium Species through Phenotype and Genome Analyses.</title>
        <authorList>
            <person name="Begrem S."/>
            <person name="Ivaniuk F."/>
            <person name="Gigout-Chevalier F."/>
            <person name="Kolypczuk L."/>
            <person name="Bonnetot S."/>
            <person name="Leroi F."/>
            <person name="Grovel O."/>
            <person name="Delbarre-Ladrat C."/>
            <person name="Passerini D."/>
        </authorList>
    </citation>
    <scope>NUCLEOTIDE SEQUENCE [LARGE SCALE GENOMIC DNA]</scope>
    <source>
        <strain evidence="19 20">MIP2551</strain>
    </source>
</reference>
<evidence type="ECO:0000256" key="1">
    <source>
        <dbReference type="ARBA" id="ARBA00003973"/>
    </source>
</evidence>
<gene>
    <name evidence="19" type="ORF">GLO26_03865</name>
</gene>
<keyword evidence="20" id="KW-1185">Reference proteome</keyword>
<name>A0ABR7TAJ5_9LACT</name>
<comment type="similarity">
    <text evidence="4 17">Belongs to the CDP-alcohol phosphatidyltransferase class-I family.</text>
</comment>
<keyword evidence="9 18" id="KW-0812">Transmembrane</keyword>
<evidence type="ECO:0000256" key="9">
    <source>
        <dbReference type="ARBA" id="ARBA00022692"/>
    </source>
</evidence>
<dbReference type="Proteomes" id="UP000638836">
    <property type="component" value="Unassembled WGS sequence"/>
</dbReference>
<sequence length="184" mass="21153">MKLRGKDFFTLPNILSYVRLLLIPVFMVHYLTATDERDYLISGMIIVFSGLTDLLDGIIARKFNQITEVGKLLDPIADKLTQVAVIICLMFRYEKMWIIVTLFVAKELFMAINDIFLYRQGKKLDGAKWFGKISTAAFYACMTFMVAFPSIGQPAAISLMIITGFFLTLSFVLYGREFFNMYRK</sequence>
<feature type="transmembrane region" description="Helical" evidence="18">
    <location>
        <begin position="155"/>
        <end position="174"/>
    </location>
</feature>
<comment type="pathway">
    <text evidence="3">Phospholipid metabolism; phosphatidylglycerol biosynthesis; phosphatidylglycerol from CDP-diacylglycerol: step 1/2.</text>
</comment>
<evidence type="ECO:0000256" key="5">
    <source>
        <dbReference type="ARBA" id="ARBA00013170"/>
    </source>
</evidence>
<accession>A0ABR7TAJ5</accession>
<feature type="transmembrane region" description="Helical" evidence="18">
    <location>
        <begin position="98"/>
        <end position="117"/>
    </location>
</feature>
<dbReference type="PANTHER" id="PTHR14269">
    <property type="entry name" value="CDP-DIACYLGLYCEROL--GLYCEROL-3-PHOSPHATE 3-PHOSPHATIDYLTRANSFERASE-RELATED"/>
    <property type="match status" value="1"/>
</dbReference>
<dbReference type="Pfam" id="PF01066">
    <property type="entry name" value="CDP-OH_P_transf"/>
    <property type="match status" value="1"/>
</dbReference>
<dbReference type="PIRSF" id="PIRSF000847">
    <property type="entry name" value="Phos_ph_gly_syn"/>
    <property type="match status" value="1"/>
</dbReference>
<evidence type="ECO:0000256" key="15">
    <source>
        <dbReference type="ARBA" id="ARBA00033018"/>
    </source>
</evidence>
<dbReference type="InterPro" id="IPR043130">
    <property type="entry name" value="CDP-OH_PTrfase_TM_dom"/>
</dbReference>
<dbReference type="PANTHER" id="PTHR14269:SF62">
    <property type="entry name" value="CDP-DIACYLGLYCEROL--GLYCEROL-3-PHOSPHATE 3-PHOSPHATIDYLTRANSFERASE 1, CHLOROPLASTIC"/>
    <property type="match status" value="1"/>
</dbReference>
<keyword evidence="7" id="KW-0444">Lipid biosynthesis</keyword>
<feature type="transmembrane region" description="Helical" evidence="18">
    <location>
        <begin position="12"/>
        <end position="33"/>
    </location>
</feature>
<dbReference type="Gene3D" id="1.20.120.1760">
    <property type="match status" value="1"/>
</dbReference>
<dbReference type="EMBL" id="WNJQ01000002">
    <property type="protein sequence ID" value="MBC9824968.1"/>
    <property type="molecule type" value="Genomic_DNA"/>
</dbReference>
<evidence type="ECO:0000256" key="8">
    <source>
        <dbReference type="ARBA" id="ARBA00022679"/>
    </source>
</evidence>
<evidence type="ECO:0000256" key="12">
    <source>
        <dbReference type="ARBA" id="ARBA00023136"/>
    </source>
</evidence>
<evidence type="ECO:0000313" key="19">
    <source>
        <dbReference type="EMBL" id="MBC9824968.1"/>
    </source>
</evidence>
<keyword evidence="10 18" id="KW-1133">Transmembrane helix</keyword>
<keyword evidence="13" id="KW-0594">Phospholipid biosynthesis</keyword>
<feature type="transmembrane region" description="Helical" evidence="18">
    <location>
        <begin position="39"/>
        <end position="60"/>
    </location>
</feature>
<evidence type="ECO:0000256" key="10">
    <source>
        <dbReference type="ARBA" id="ARBA00022989"/>
    </source>
</evidence>
<evidence type="ECO:0000256" key="6">
    <source>
        <dbReference type="ARBA" id="ARBA00014944"/>
    </source>
</evidence>
<proteinExistence type="inferred from homology"/>
<evidence type="ECO:0000256" key="7">
    <source>
        <dbReference type="ARBA" id="ARBA00022516"/>
    </source>
</evidence>